<keyword evidence="1 7" id="KW-0645">Protease</keyword>
<dbReference type="PANTHER" id="PTHR43126">
    <property type="entry name" value="D-ALANYL-D-ALANINE DIPEPTIDASE"/>
    <property type="match status" value="1"/>
</dbReference>
<protein>
    <recommendedName>
        <fullName evidence="7">D-alanyl-D-alanine dipeptidase</fullName>
        <shortName evidence="7">D-Ala-D-Ala dipeptidase</shortName>
        <ecNumber evidence="7">3.4.13.22</ecNumber>
    </recommendedName>
</protein>
<evidence type="ECO:0000313" key="10">
    <source>
        <dbReference type="Proteomes" id="UP001196408"/>
    </source>
</evidence>
<keyword evidence="4 7" id="KW-0862">Zinc</keyword>
<dbReference type="AlphaFoldDB" id="A0AAW4MR91"/>
<keyword evidence="11" id="KW-1185">Reference proteome</keyword>
<dbReference type="GO" id="GO:0071555">
    <property type="term" value="P:cell wall organization"/>
    <property type="evidence" value="ECO:0007669"/>
    <property type="project" value="UniProtKB-KW"/>
</dbReference>
<sequence>MKSDYVRVKDYIPDIYVELRYATERNFTHTKVYDFDEAYLRRGTTLKLKKVQEELKEIGYSLKIWDAYRPFTAQQYFWELIHDDEFVADPTNGPKTHNFGNVVDVTLVKSDGSEIDMPTEFDDFTSQASRDYSWLSGNPLKHVLLLEETMEKYGFIGYEGEWWHYTDEDSYDYVEFKPNERHS</sequence>
<comment type="similarity">
    <text evidence="7">Belongs to the peptidase M15D family.</text>
</comment>
<dbReference type="InterPro" id="IPR000755">
    <property type="entry name" value="A_A_dipeptidase"/>
</dbReference>
<dbReference type="PIRSF" id="PIRSF026671">
    <property type="entry name" value="AA_dipeptidase"/>
    <property type="match status" value="1"/>
</dbReference>
<comment type="catalytic activity">
    <reaction evidence="7">
        <text>D-alanyl-D-alanine + H2O = 2 D-alanine</text>
        <dbReference type="Rhea" id="RHEA:20661"/>
        <dbReference type="ChEBI" id="CHEBI:15377"/>
        <dbReference type="ChEBI" id="CHEBI:57416"/>
        <dbReference type="ChEBI" id="CHEBI:57822"/>
        <dbReference type="EC" id="3.4.13.22"/>
    </reaction>
</comment>
<dbReference type="GO" id="GO:0008237">
    <property type="term" value="F:metallopeptidase activity"/>
    <property type="evidence" value="ECO:0007669"/>
    <property type="project" value="UniProtKB-KW"/>
</dbReference>
<dbReference type="CDD" id="cd14840">
    <property type="entry name" value="D-Ala-D-Ala_dipeptidase_Aad"/>
    <property type="match status" value="1"/>
</dbReference>
<dbReference type="RefSeq" id="WP_217747594.1">
    <property type="nucleotide sequence ID" value="NZ_JAHOEB010000058.1"/>
</dbReference>
<dbReference type="EC" id="3.4.13.22" evidence="7"/>
<keyword evidence="6" id="KW-0961">Cell wall biogenesis/degradation</keyword>
<gene>
    <name evidence="8" type="ORF">KSV97_05925</name>
    <name evidence="9" type="ORF">KSW06_07900</name>
</gene>
<keyword evidence="3 7" id="KW-0378">Hydrolase</keyword>
<keyword evidence="5 7" id="KW-0482">Metalloprotease</keyword>
<evidence type="ECO:0000256" key="6">
    <source>
        <dbReference type="ARBA" id="ARBA00023316"/>
    </source>
</evidence>
<dbReference type="Proteomes" id="UP001196408">
    <property type="component" value="Unassembled WGS sequence"/>
</dbReference>
<reference evidence="8 11" key="1">
    <citation type="submission" date="2021-06" db="EMBL/GenBank/DDBJ databases">
        <title>Collection of gut derived symbiotic bacterial strains cultured from healthy donors.</title>
        <authorList>
            <person name="Lin H."/>
            <person name="Littmann E."/>
            <person name="Pamer E.G."/>
        </authorList>
    </citation>
    <scope>NUCLEOTIDE SEQUENCE</scope>
    <source>
        <strain evidence="9 11">MSK.21.70</strain>
        <strain evidence="8">MSK.21.82</strain>
    </source>
</reference>
<evidence type="ECO:0000313" key="9">
    <source>
        <dbReference type="EMBL" id="MBV3393175.1"/>
    </source>
</evidence>
<keyword evidence="7" id="KW-0224">Dipeptidase</keyword>
<comment type="cofactor">
    <cofactor evidence="7">
        <name>Zn(2+)</name>
        <dbReference type="ChEBI" id="CHEBI:29105"/>
    </cofactor>
    <text evidence="7">Binds 1 zinc ion per subunit.</text>
</comment>
<feature type="site" description="Transition state stabilizer" evidence="7">
    <location>
        <position position="69"/>
    </location>
</feature>
<dbReference type="HAMAP" id="MF_01924">
    <property type="entry name" value="A_A_dipeptidase"/>
    <property type="match status" value="1"/>
</dbReference>
<evidence type="ECO:0000256" key="4">
    <source>
        <dbReference type="ARBA" id="ARBA00022833"/>
    </source>
</evidence>
<dbReference type="EMBL" id="JAHOEL010000050">
    <property type="protein sequence ID" value="MBV3393175.1"/>
    <property type="molecule type" value="Genomic_DNA"/>
</dbReference>
<evidence type="ECO:0000256" key="3">
    <source>
        <dbReference type="ARBA" id="ARBA00022801"/>
    </source>
</evidence>
<feature type="active site" description="Proton donor/acceptor" evidence="7">
    <location>
        <position position="161"/>
    </location>
</feature>
<comment type="function">
    <text evidence="7">Catalyzes hydrolysis of the D-alanyl-D-alanine dipeptide.</text>
</comment>
<evidence type="ECO:0000256" key="2">
    <source>
        <dbReference type="ARBA" id="ARBA00022723"/>
    </source>
</evidence>
<evidence type="ECO:0000256" key="1">
    <source>
        <dbReference type="ARBA" id="ARBA00022670"/>
    </source>
</evidence>
<proteinExistence type="inferred from homology"/>
<dbReference type="GO" id="GO:0006508">
    <property type="term" value="P:proteolysis"/>
    <property type="evidence" value="ECO:0007669"/>
    <property type="project" value="UniProtKB-KW"/>
</dbReference>
<keyword evidence="2 7" id="KW-0479">Metal-binding</keyword>
<dbReference type="Proteomes" id="UP001197492">
    <property type="component" value="Unassembled WGS sequence"/>
</dbReference>
<dbReference type="GO" id="GO:0160237">
    <property type="term" value="F:D-Ala-D-Ala dipeptidase activity"/>
    <property type="evidence" value="ECO:0007669"/>
    <property type="project" value="UniProtKB-EC"/>
</dbReference>
<evidence type="ECO:0000313" key="11">
    <source>
        <dbReference type="Proteomes" id="UP001197492"/>
    </source>
</evidence>
<feature type="binding site" evidence="7">
    <location>
        <position position="104"/>
    </location>
    <ligand>
        <name>Zn(2+)</name>
        <dbReference type="ChEBI" id="CHEBI:29105"/>
        <note>catalytic</note>
    </ligand>
</feature>
<comment type="caution">
    <text evidence="8">The sequence shown here is derived from an EMBL/GenBank/DDBJ whole genome shotgun (WGS) entry which is preliminary data.</text>
</comment>
<dbReference type="EMBL" id="JAHOEF010000029">
    <property type="protein sequence ID" value="MBV3382760.1"/>
    <property type="molecule type" value="Genomic_DNA"/>
</dbReference>
<evidence type="ECO:0000256" key="7">
    <source>
        <dbReference type="HAMAP-Rule" id="MF_01924"/>
    </source>
</evidence>
<accession>A0AAW4MR91</accession>
<feature type="binding site" evidence="7">
    <location>
        <position position="164"/>
    </location>
    <ligand>
        <name>Zn(2+)</name>
        <dbReference type="ChEBI" id="CHEBI:29105"/>
        <note>catalytic</note>
    </ligand>
</feature>
<dbReference type="GO" id="GO:0008270">
    <property type="term" value="F:zinc ion binding"/>
    <property type="evidence" value="ECO:0007669"/>
    <property type="project" value="UniProtKB-UniRule"/>
</dbReference>
<evidence type="ECO:0000256" key="5">
    <source>
        <dbReference type="ARBA" id="ARBA00023049"/>
    </source>
</evidence>
<feature type="binding site" evidence="7">
    <location>
        <position position="97"/>
    </location>
    <ligand>
        <name>Zn(2+)</name>
        <dbReference type="ChEBI" id="CHEBI:29105"/>
        <note>catalytic</note>
    </ligand>
</feature>
<dbReference type="Pfam" id="PF01427">
    <property type="entry name" value="Peptidase_M15"/>
    <property type="match status" value="1"/>
</dbReference>
<name>A0AAW4MR91_9FIRM</name>
<dbReference type="PANTHER" id="PTHR43126:SF1">
    <property type="entry name" value="D-ALANYL-D-ALANINE DIPEPTIDASE"/>
    <property type="match status" value="1"/>
</dbReference>
<evidence type="ECO:0000313" key="8">
    <source>
        <dbReference type="EMBL" id="MBV3382760.1"/>
    </source>
</evidence>
<organism evidence="8 10">
    <name type="scientific">Catenibacterium mitsuokai</name>
    <dbReference type="NCBI Taxonomy" id="100886"/>
    <lineage>
        <taxon>Bacteria</taxon>
        <taxon>Bacillati</taxon>
        <taxon>Bacillota</taxon>
        <taxon>Erysipelotrichia</taxon>
        <taxon>Erysipelotrichales</taxon>
        <taxon>Coprobacillaceae</taxon>
        <taxon>Catenibacterium</taxon>
    </lineage>
</organism>